<sequence>MTQLRPISLCNTVYKVISKIIVRRLRNLLPKLISPIQVAFVPGLGSDLVELIMWSITSVQHKVVLNGEELNSSRWKCIKVSRGGPSISHLFFADDLILFGDASLTQVGIMKECLDVLCSLSGHQVSFSKSRVFCSNNIIEGVARNIAIACGSPLTKNLGKYMGVPLIHGRITNHTYNESVKLPSEVCRRLDKINKDFLLGHTNERNHVHLITWNSVCLPKWSGDLGIKTMKDMNQAFLAKAAWRVFQDDGGIWCKILKYKYLNTKSLSDHELSKWVVCSSTWRAIYFGVDLLHKGLRWRVGSGEKIRFWVDDWVPDIGVLKDLALVDLSVVCLASYSVKVWDSILKDVISSEFYAGGTVEWMRINLTNDRLVYGKIPCWLLFAIVIWFIWKWRCRLVFDPEFITPRLPHLIIIQFCLDWLGTISVANGKQGSFRLISWIPPLEGWVKLNVDGSCDNNLDVITSGGVLRDHLKNWLTGFVLNKGRGNVLEAELWGFFEGLMLAWRSGYRNVLVETDSLYMVQLLAKDIHVNHPMFSIAHGCSALINLDWHCLVSYVYWERNKMADGMARLRHGMKPGLQIFKAPLLDVWLIFQDDWKRVCLFQILSFPPFSLVCFLD</sequence>
<feature type="domain" description="RNase H type-1" evidence="2">
    <location>
        <begin position="449"/>
        <end position="568"/>
    </location>
</feature>
<name>A0AAE0A2P3_9ROSI</name>
<keyword evidence="1" id="KW-0812">Transmembrane</keyword>
<dbReference type="PANTHER" id="PTHR47723:SF19">
    <property type="entry name" value="POLYNUCLEOTIDYL TRANSFERASE, RIBONUCLEASE H-LIKE SUPERFAMILY PROTEIN"/>
    <property type="match status" value="1"/>
</dbReference>
<dbReference type="InterPro" id="IPR012337">
    <property type="entry name" value="RNaseH-like_sf"/>
</dbReference>
<dbReference type="GO" id="GO:0003676">
    <property type="term" value="F:nucleic acid binding"/>
    <property type="evidence" value="ECO:0007669"/>
    <property type="project" value="InterPro"/>
</dbReference>
<feature type="transmembrane region" description="Helical" evidence="1">
    <location>
        <begin position="372"/>
        <end position="390"/>
    </location>
</feature>
<keyword evidence="1" id="KW-1133">Transmembrane helix</keyword>
<dbReference type="SUPFAM" id="SSF53098">
    <property type="entry name" value="Ribonuclease H-like"/>
    <property type="match status" value="1"/>
</dbReference>
<dbReference type="Proteomes" id="UP001281410">
    <property type="component" value="Unassembled WGS sequence"/>
</dbReference>
<gene>
    <name evidence="3" type="ORF">Dsin_022276</name>
</gene>
<accession>A0AAE0A2P3</accession>
<protein>
    <recommendedName>
        <fullName evidence="2">RNase H type-1 domain-containing protein</fullName>
    </recommendedName>
</protein>
<evidence type="ECO:0000256" key="1">
    <source>
        <dbReference type="SAM" id="Phobius"/>
    </source>
</evidence>
<reference evidence="3" key="1">
    <citation type="journal article" date="2023" name="Plant J.">
        <title>Genome sequences and population genomics provide insights into the demographic history, inbreeding, and mutation load of two 'living fossil' tree species of Dipteronia.</title>
        <authorList>
            <person name="Feng Y."/>
            <person name="Comes H.P."/>
            <person name="Chen J."/>
            <person name="Zhu S."/>
            <person name="Lu R."/>
            <person name="Zhang X."/>
            <person name="Li P."/>
            <person name="Qiu J."/>
            <person name="Olsen K.M."/>
            <person name="Qiu Y."/>
        </authorList>
    </citation>
    <scope>NUCLEOTIDE SEQUENCE</scope>
    <source>
        <strain evidence="3">NBL</strain>
    </source>
</reference>
<dbReference type="EMBL" id="JANJYJ010000007">
    <property type="protein sequence ID" value="KAK3198861.1"/>
    <property type="molecule type" value="Genomic_DNA"/>
</dbReference>
<keyword evidence="1" id="KW-0472">Membrane</keyword>
<evidence type="ECO:0000313" key="3">
    <source>
        <dbReference type="EMBL" id="KAK3198861.1"/>
    </source>
</evidence>
<dbReference type="InterPro" id="IPR002156">
    <property type="entry name" value="RNaseH_domain"/>
</dbReference>
<proteinExistence type="predicted"/>
<dbReference type="InterPro" id="IPR044730">
    <property type="entry name" value="RNase_H-like_dom_plant"/>
</dbReference>
<dbReference type="GO" id="GO:0004523">
    <property type="term" value="F:RNA-DNA hybrid ribonuclease activity"/>
    <property type="evidence" value="ECO:0007669"/>
    <property type="project" value="InterPro"/>
</dbReference>
<evidence type="ECO:0000259" key="2">
    <source>
        <dbReference type="Pfam" id="PF13456"/>
    </source>
</evidence>
<evidence type="ECO:0000313" key="4">
    <source>
        <dbReference type="Proteomes" id="UP001281410"/>
    </source>
</evidence>
<dbReference type="PANTHER" id="PTHR47723">
    <property type="entry name" value="OS05G0353850 PROTEIN"/>
    <property type="match status" value="1"/>
</dbReference>
<dbReference type="AlphaFoldDB" id="A0AAE0A2P3"/>
<comment type="caution">
    <text evidence="3">The sequence shown here is derived from an EMBL/GenBank/DDBJ whole genome shotgun (WGS) entry which is preliminary data.</text>
</comment>
<organism evidence="3 4">
    <name type="scientific">Dipteronia sinensis</name>
    <dbReference type="NCBI Taxonomy" id="43782"/>
    <lineage>
        <taxon>Eukaryota</taxon>
        <taxon>Viridiplantae</taxon>
        <taxon>Streptophyta</taxon>
        <taxon>Embryophyta</taxon>
        <taxon>Tracheophyta</taxon>
        <taxon>Spermatophyta</taxon>
        <taxon>Magnoliopsida</taxon>
        <taxon>eudicotyledons</taxon>
        <taxon>Gunneridae</taxon>
        <taxon>Pentapetalae</taxon>
        <taxon>rosids</taxon>
        <taxon>malvids</taxon>
        <taxon>Sapindales</taxon>
        <taxon>Sapindaceae</taxon>
        <taxon>Hippocastanoideae</taxon>
        <taxon>Acereae</taxon>
        <taxon>Dipteronia</taxon>
    </lineage>
</organism>
<dbReference type="Pfam" id="PF13456">
    <property type="entry name" value="RVT_3"/>
    <property type="match status" value="1"/>
</dbReference>
<dbReference type="InterPro" id="IPR053151">
    <property type="entry name" value="RNase_H-like"/>
</dbReference>
<keyword evidence="4" id="KW-1185">Reference proteome</keyword>
<dbReference type="Gene3D" id="3.30.420.10">
    <property type="entry name" value="Ribonuclease H-like superfamily/Ribonuclease H"/>
    <property type="match status" value="1"/>
</dbReference>
<dbReference type="InterPro" id="IPR036397">
    <property type="entry name" value="RNaseH_sf"/>
</dbReference>
<dbReference type="CDD" id="cd06222">
    <property type="entry name" value="RNase_H_like"/>
    <property type="match status" value="1"/>
</dbReference>